<name>A0A5S5BST3_9BACL</name>
<evidence type="ECO:0000256" key="2">
    <source>
        <dbReference type="SAM" id="Coils"/>
    </source>
</evidence>
<feature type="domain" description="GAF" evidence="4">
    <location>
        <begin position="488"/>
        <end position="620"/>
    </location>
</feature>
<keyword evidence="3" id="KW-1133">Transmembrane helix</keyword>
<evidence type="ECO:0000313" key="6">
    <source>
        <dbReference type="Proteomes" id="UP000323257"/>
    </source>
</evidence>
<dbReference type="PANTHER" id="PTHR43000">
    <property type="entry name" value="DTDP-D-GLUCOSE 4,6-DEHYDRATASE-RELATED"/>
    <property type="match status" value="1"/>
</dbReference>
<comment type="caution">
    <text evidence="5">The sequence shown here is derived from an EMBL/GenBank/DDBJ whole genome shotgun (WGS) entry which is preliminary data.</text>
</comment>
<dbReference type="Proteomes" id="UP000323257">
    <property type="component" value="Unassembled WGS sequence"/>
</dbReference>
<dbReference type="SMART" id="SM00065">
    <property type="entry name" value="GAF"/>
    <property type="match status" value="1"/>
</dbReference>
<dbReference type="Gene3D" id="3.40.50.720">
    <property type="entry name" value="NAD(P)-binding Rossmann-like Domain"/>
    <property type="match status" value="1"/>
</dbReference>
<dbReference type="SUPFAM" id="SSF51735">
    <property type="entry name" value="NAD(P)-binding Rossmann-fold domains"/>
    <property type="match status" value="1"/>
</dbReference>
<keyword evidence="3" id="KW-0472">Membrane</keyword>
<evidence type="ECO:0000256" key="1">
    <source>
        <dbReference type="ARBA" id="ARBA00007637"/>
    </source>
</evidence>
<gene>
    <name evidence="5" type="ORF">BCM02_11830</name>
</gene>
<sequence length="730" mass="82207">MKVLITGGYGFIGSFVAERFHKEGYDVYIIDNLSTGSKNNVEFKHKSYLLAVEDRKCEEIFRSNGFDIVVHLAAQVDVVTSMENPRLDTKSNILGLSNMLNLSAKYGVKKFIFASSAAVYGLNDSLPIPEHAALNPISPYGMNKMLGETYCAKWKEIYGLDTLCFRFSNVYGPRQGRGGEGGVVSIFMEHAITGKSLTVFGDGGQTRDFIYVEDVADAIYRSSYSMLGGVYNLSTNQESSVNRLIETLRDLHGDIQVLRKESRPGDIYRSTLDNSAIARSLDWSPKYDIGEGLARTYAWFAQAATEEQASQRSADAKSASPRMEKFALVKSYLENILAFSVLVWATVTLEDTSFYTIDLKLMYIIIIGILYGSRQSVIAVMLSVGLYVYQQLDNGRDMIALLYDTNFFFQTALYLFIGLIVGYSVERRNNQLKGKEHQLEILEEKHAFLSEVYDETRTVKEELQQQILNNGDSFGKLYSITKELESLEPEHIFNSTVSVVEEIMKTKSVTIHTVNKSGTFLRLAAHSNRIPGLKKSLQVRDYAYLSELLRRKQIFVNRELQSDLPLIAAPVVIQGEVIAVIALHHLDFERFSLYYENLFKTITELVSSALFRAHAYIEANGSMRYVEGTAKRVLRPETFADIRTSKKLAAQKNGVDYVLLAAGEFLDTSPQDIQTISESLRESDYLGVDEQGQLLILLSNSSKEEAAIVMNRLQPKQIRLRLVQEDLLYA</sequence>
<dbReference type="Pfam" id="PF13492">
    <property type="entry name" value="GAF_3"/>
    <property type="match status" value="1"/>
</dbReference>
<keyword evidence="6" id="KW-1185">Reference proteome</keyword>
<dbReference type="InterPro" id="IPR036291">
    <property type="entry name" value="NAD(P)-bd_dom_sf"/>
</dbReference>
<dbReference type="Gene3D" id="3.90.25.10">
    <property type="entry name" value="UDP-galactose 4-epimerase, domain 1"/>
    <property type="match status" value="1"/>
</dbReference>
<dbReference type="InterPro" id="IPR003018">
    <property type="entry name" value="GAF"/>
</dbReference>
<dbReference type="EMBL" id="VNHS01000018">
    <property type="protein sequence ID" value="TYP68633.1"/>
    <property type="molecule type" value="Genomic_DNA"/>
</dbReference>
<feature type="transmembrane region" description="Helical" evidence="3">
    <location>
        <begin position="407"/>
        <end position="425"/>
    </location>
</feature>
<evidence type="ECO:0000259" key="4">
    <source>
        <dbReference type="SMART" id="SM00065"/>
    </source>
</evidence>
<feature type="transmembrane region" description="Helical" evidence="3">
    <location>
        <begin position="332"/>
        <end position="349"/>
    </location>
</feature>
<feature type="coiled-coil region" evidence="2">
    <location>
        <begin position="425"/>
        <end position="452"/>
    </location>
</feature>
<keyword evidence="3" id="KW-0812">Transmembrane</keyword>
<comment type="similarity">
    <text evidence="1">Belongs to the NAD(P)-dependent epimerase/dehydratase family.</text>
</comment>
<feature type="transmembrane region" description="Helical" evidence="3">
    <location>
        <begin position="361"/>
        <end position="387"/>
    </location>
</feature>
<protein>
    <submittedName>
        <fullName evidence="5">Nucleoside-diphosphate-sugar epimerase</fullName>
    </submittedName>
</protein>
<dbReference type="InterPro" id="IPR029016">
    <property type="entry name" value="GAF-like_dom_sf"/>
</dbReference>
<evidence type="ECO:0000313" key="5">
    <source>
        <dbReference type="EMBL" id="TYP68633.1"/>
    </source>
</evidence>
<dbReference type="AlphaFoldDB" id="A0A5S5BST3"/>
<dbReference type="Pfam" id="PF01370">
    <property type="entry name" value="Epimerase"/>
    <property type="match status" value="1"/>
</dbReference>
<reference evidence="5 6" key="1">
    <citation type="submission" date="2019-07" db="EMBL/GenBank/DDBJ databases">
        <title>Genomic Encyclopedia of Type Strains, Phase III (KMG-III): the genomes of soil and plant-associated and newly described type strains.</title>
        <authorList>
            <person name="Whitman W."/>
        </authorList>
    </citation>
    <scope>NUCLEOTIDE SEQUENCE [LARGE SCALE GENOMIC DNA]</scope>
    <source>
        <strain evidence="5 6">BL24</strain>
    </source>
</reference>
<organism evidence="5 6">
    <name type="scientific">Paenibacillus methanolicus</name>
    <dbReference type="NCBI Taxonomy" id="582686"/>
    <lineage>
        <taxon>Bacteria</taxon>
        <taxon>Bacillati</taxon>
        <taxon>Bacillota</taxon>
        <taxon>Bacilli</taxon>
        <taxon>Bacillales</taxon>
        <taxon>Paenibacillaceae</taxon>
        <taxon>Paenibacillus</taxon>
    </lineage>
</organism>
<dbReference type="Gene3D" id="3.30.450.40">
    <property type="match status" value="1"/>
</dbReference>
<dbReference type="SUPFAM" id="SSF55781">
    <property type="entry name" value="GAF domain-like"/>
    <property type="match status" value="1"/>
</dbReference>
<dbReference type="OrthoDB" id="9771073at2"/>
<evidence type="ECO:0000256" key="3">
    <source>
        <dbReference type="SAM" id="Phobius"/>
    </source>
</evidence>
<dbReference type="RefSeq" id="WP_148933345.1">
    <property type="nucleotide sequence ID" value="NZ_VNHS01000018.1"/>
</dbReference>
<proteinExistence type="inferred from homology"/>
<dbReference type="InterPro" id="IPR001509">
    <property type="entry name" value="Epimerase_deHydtase"/>
</dbReference>
<keyword evidence="2" id="KW-0175">Coiled coil</keyword>
<accession>A0A5S5BST3</accession>